<evidence type="ECO:0000256" key="5">
    <source>
        <dbReference type="ARBA" id="ARBA00022490"/>
    </source>
</evidence>
<comment type="catalytic activity">
    <reaction evidence="11">
        <text>S-hexadecanoyl-L-cysteinyl-[protein] + H2O = L-cysteinyl-[protein] + hexadecanoate + H(+)</text>
        <dbReference type="Rhea" id="RHEA:19233"/>
        <dbReference type="Rhea" id="RHEA-COMP:10131"/>
        <dbReference type="Rhea" id="RHEA-COMP:11032"/>
        <dbReference type="ChEBI" id="CHEBI:7896"/>
        <dbReference type="ChEBI" id="CHEBI:15377"/>
        <dbReference type="ChEBI" id="CHEBI:15378"/>
        <dbReference type="ChEBI" id="CHEBI:29950"/>
        <dbReference type="ChEBI" id="CHEBI:74151"/>
        <dbReference type="EC" id="3.1.2.22"/>
    </reaction>
</comment>
<reference evidence="13" key="1">
    <citation type="submission" date="2022-07" db="EMBL/GenBank/DDBJ databases">
        <title>Phylogenomic reconstructions and comparative analyses of Kickxellomycotina fungi.</title>
        <authorList>
            <person name="Reynolds N.K."/>
            <person name="Stajich J.E."/>
            <person name="Barry K."/>
            <person name="Grigoriev I.V."/>
            <person name="Crous P."/>
            <person name="Smith M.E."/>
        </authorList>
    </citation>
    <scope>NUCLEOTIDE SEQUENCE</scope>
    <source>
        <strain evidence="13">NBRC 100468</strain>
    </source>
</reference>
<protein>
    <recommendedName>
        <fullName evidence="4">Acyl-protein thioesterase 1</fullName>
        <ecNumber evidence="3">3.1.2.22</ecNumber>
    </recommendedName>
    <alternativeName>
        <fullName evidence="10">Palmitoyl-protein hydrolase</fullName>
    </alternativeName>
</protein>
<dbReference type="OrthoDB" id="2418081at2759"/>
<evidence type="ECO:0000256" key="11">
    <source>
        <dbReference type="ARBA" id="ARBA00047337"/>
    </source>
</evidence>
<keyword evidence="6" id="KW-0378">Hydrolase</keyword>
<dbReference type="InterPro" id="IPR050565">
    <property type="entry name" value="LYPA1-2/EST-like"/>
</dbReference>
<keyword evidence="7" id="KW-0276">Fatty acid metabolism</keyword>
<evidence type="ECO:0000256" key="4">
    <source>
        <dbReference type="ARBA" id="ARBA00014923"/>
    </source>
</evidence>
<feature type="domain" description="Phospholipase/carboxylesterase/thioesterase" evidence="12">
    <location>
        <begin position="5"/>
        <end position="220"/>
    </location>
</feature>
<dbReference type="PANTHER" id="PTHR10655:SF17">
    <property type="entry name" value="LYSOPHOSPHOLIPASE-LIKE PROTEIN 1"/>
    <property type="match status" value="1"/>
</dbReference>
<evidence type="ECO:0000313" key="14">
    <source>
        <dbReference type="Proteomes" id="UP001150538"/>
    </source>
</evidence>
<dbReference type="Gene3D" id="3.40.50.1820">
    <property type="entry name" value="alpha/beta hydrolase"/>
    <property type="match status" value="1"/>
</dbReference>
<evidence type="ECO:0000256" key="9">
    <source>
        <dbReference type="ARBA" id="ARBA00029392"/>
    </source>
</evidence>
<comment type="similarity">
    <text evidence="2">Belongs to the AB hydrolase superfamily. AB hydrolase 2 family.</text>
</comment>
<accession>A0A9W8DP62</accession>
<keyword evidence="5" id="KW-0963">Cytoplasm</keyword>
<evidence type="ECO:0000256" key="7">
    <source>
        <dbReference type="ARBA" id="ARBA00022832"/>
    </source>
</evidence>
<dbReference type="EC" id="3.1.2.22" evidence="3"/>
<keyword evidence="8" id="KW-0443">Lipid metabolism</keyword>
<proteinExistence type="inferred from homology"/>
<evidence type="ECO:0000313" key="13">
    <source>
        <dbReference type="EMBL" id="KAJ1918783.1"/>
    </source>
</evidence>
<dbReference type="InterPro" id="IPR029058">
    <property type="entry name" value="AB_hydrolase_fold"/>
</dbReference>
<organism evidence="13 14">
    <name type="scientific">Mycoemilia scoparia</name>
    <dbReference type="NCBI Taxonomy" id="417184"/>
    <lineage>
        <taxon>Eukaryota</taxon>
        <taxon>Fungi</taxon>
        <taxon>Fungi incertae sedis</taxon>
        <taxon>Zoopagomycota</taxon>
        <taxon>Kickxellomycotina</taxon>
        <taxon>Kickxellomycetes</taxon>
        <taxon>Kickxellales</taxon>
        <taxon>Kickxellaceae</taxon>
        <taxon>Mycoemilia</taxon>
    </lineage>
</organism>
<evidence type="ECO:0000259" key="12">
    <source>
        <dbReference type="Pfam" id="PF02230"/>
    </source>
</evidence>
<evidence type="ECO:0000256" key="2">
    <source>
        <dbReference type="ARBA" id="ARBA00006499"/>
    </source>
</evidence>
<dbReference type="GO" id="GO:0008474">
    <property type="term" value="F:palmitoyl-(protein) hydrolase activity"/>
    <property type="evidence" value="ECO:0007669"/>
    <property type="project" value="UniProtKB-EC"/>
</dbReference>
<evidence type="ECO:0000256" key="3">
    <source>
        <dbReference type="ARBA" id="ARBA00012423"/>
    </source>
</evidence>
<dbReference type="PANTHER" id="PTHR10655">
    <property type="entry name" value="LYSOPHOSPHOLIPASE-RELATED"/>
    <property type="match status" value="1"/>
</dbReference>
<dbReference type="GO" id="GO:0006631">
    <property type="term" value="P:fatty acid metabolic process"/>
    <property type="evidence" value="ECO:0007669"/>
    <property type="project" value="UniProtKB-KW"/>
</dbReference>
<dbReference type="GO" id="GO:0052689">
    <property type="term" value="F:carboxylic ester hydrolase activity"/>
    <property type="evidence" value="ECO:0007669"/>
    <property type="project" value="TreeGrafter"/>
</dbReference>
<dbReference type="AlphaFoldDB" id="A0A9W8DP62"/>
<dbReference type="FunFam" id="3.40.50.1820:FF:000010">
    <property type="entry name" value="Acyl-protein thioesterase 2"/>
    <property type="match status" value="1"/>
</dbReference>
<evidence type="ECO:0000256" key="6">
    <source>
        <dbReference type="ARBA" id="ARBA00022801"/>
    </source>
</evidence>
<evidence type="ECO:0000256" key="1">
    <source>
        <dbReference type="ARBA" id="ARBA00004496"/>
    </source>
</evidence>
<dbReference type="GO" id="GO:0005737">
    <property type="term" value="C:cytoplasm"/>
    <property type="evidence" value="ECO:0007669"/>
    <property type="project" value="UniProtKB-SubCell"/>
</dbReference>
<evidence type="ECO:0000256" key="8">
    <source>
        <dbReference type="ARBA" id="ARBA00023098"/>
    </source>
</evidence>
<dbReference type="EMBL" id="JANBPU010000038">
    <property type="protein sequence ID" value="KAJ1918783.1"/>
    <property type="molecule type" value="Genomic_DNA"/>
</dbReference>
<gene>
    <name evidence="13" type="ORF">H4219_002402</name>
</gene>
<evidence type="ECO:0000256" key="10">
    <source>
        <dbReference type="ARBA" id="ARBA00031195"/>
    </source>
</evidence>
<dbReference type="InterPro" id="IPR003140">
    <property type="entry name" value="PLipase/COase/thioEstase"/>
</dbReference>
<keyword evidence="14" id="KW-1185">Reference proteome</keyword>
<comment type="caution">
    <text evidence="13">The sequence shown here is derived from an EMBL/GenBank/DDBJ whole genome shotgun (WGS) entry which is preliminary data.</text>
</comment>
<dbReference type="SUPFAM" id="SSF53474">
    <property type="entry name" value="alpha/beta-Hydrolases"/>
    <property type="match status" value="1"/>
</dbReference>
<comment type="function">
    <text evidence="9">Hydrolyzes fatty acids from S-acylated cysteine residues in proteins with a strong preference for palmitoylated G-alpha proteins over other acyl substrates. Mediates the deacylation of G-alpha proteins such as GPA1 in vivo, but has weak or no activity toward palmitoylated Ras proteins. Has weak lysophospholipase activity in vitro; however such activity may not exist in vivo.</text>
</comment>
<comment type="subcellular location">
    <subcellularLocation>
        <location evidence="1">Cytoplasm</location>
    </subcellularLocation>
</comment>
<name>A0A9W8DP62_9FUNG</name>
<dbReference type="Proteomes" id="UP001150538">
    <property type="component" value="Unassembled WGS sequence"/>
</dbReference>
<dbReference type="Pfam" id="PF02230">
    <property type="entry name" value="Abhydrolase_2"/>
    <property type="match status" value="1"/>
</dbReference>
<sequence length="225" mass="24778">MANPPIVVSALKKHTATMIMLHGLGDTGHGWSFLAQYMRAYIPHVKFIFPNAPVRPISLNGGMPMPGWFDIYSLDKIIGQEDEEGLLKSRDYIQGLVDKEVEAGIPSDRIVLGGFSQGGAMTLLTGLTLKKKLAGMVVLSGYLPLHSKVFSMASKESKLVPIFQGHGTDDQVVSYKFGQQSRDELANNKYNVEFNSYSDMGHSACDDELKDLVKFLEKVIPQNNA</sequence>